<dbReference type="PANTHER" id="PTHR34605">
    <property type="entry name" value="PHAGE_INTEGRASE DOMAIN-CONTAINING PROTEIN"/>
    <property type="match status" value="1"/>
</dbReference>
<name>A0A166VY39_9AGAM</name>
<dbReference type="GO" id="GO:0006310">
    <property type="term" value="P:DNA recombination"/>
    <property type="evidence" value="ECO:0007669"/>
    <property type="project" value="UniProtKB-KW"/>
</dbReference>
<feature type="non-terminal residue" evidence="2">
    <location>
        <position position="1"/>
    </location>
</feature>
<sequence>LTGRVQPKTIKSYLSAVHSMHTDMDLPFTACESLLVQRLIRGIKRYHGERDRKPKQPITLPVLLDVLRHLIPGSDEHATCWVAITVAAAPGTPSCPVAALKALFERSPRAGESPLFENPDGTVLHRGRFIAALRLALLAAGYNASLYAGHSFRRGAASSAAAAGFNDYEIQLLGRWRSDAYKLYIEADTSRVIRLSALLHWVHPQITPYEPPVLHGSSSLA</sequence>
<keyword evidence="3" id="KW-1185">Reference proteome</keyword>
<evidence type="ECO:0008006" key="4">
    <source>
        <dbReference type="Google" id="ProtNLM"/>
    </source>
</evidence>
<keyword evidence="1" id="KW-0233">DNA recombination</keyword>
<organism evidence="2 3">
    <name type="scientific">Athelia psychrophila</name>
    <dbReference type="NCBI Taxonomy" id="1759441"/>
    <lineage>
        <taxon>Eukaryota</taxon>
        <taxon>Fungi</taxon>
        <taxon>Dikarya</taxon>
        <taxon>Basidiomycota</taxon>
        <taxon>Agaricomycotina</taxon>
        <taxon>Agaricomycetes</taxon>
        <taxon>Agaricomycetidae</taxon>
        <taxon>Atheliales</taxon>
        <taxon>Atheliaceae</taxon>
        <taxon>Athelia</taxon>
    </lineage>
</organism>
<dbReference type="InterPro" id="IPR013762">
    <property type="entry name" value="Integrase-like_cat_sf"/>
</dbReference>
<evidence type="ECO:0000256" key="1">
    <source>
        <dbReference type="ARBA" id="ARBA00023172"/>
    </source>
</evidence>
<dbReference type="STRING" id="436010.A0A166VY39"/>
<dbReference type="Proteomes" id="UP000076532">
    <property type="component" value="Unassembled WGS sequence"/>
</dbReference>
<dbReference type="PANTHER" id="PTHR34605:SF3">
    <property type="entry name" value="P CELL-TYPE AGGLUTINATION PROTEIN MAP4-LIKE-RELATED"/>
    <property type="match status" value="1"/>
</dbReference>
<dbReference type="InterPro" id="IPR011010">
    <property type="entry name" value="DNA_brk_join_enz"/>
</dbReference>
<dbReference type="GO" id="GO:0015074">
    <property type="term" value="P:DNA integration"/>
    <property type="evidence" value="ECO:0007669"/>
    <property type="project" value="InterPro"/>
</dbReference>
<dbReference type="EMBL" id="KV417483">
    <property type="protein sequence ID" value="KZP33180.1"/>
    <property type="molecule type" value="Genomic_DNA"/>
</dbReference>
<protein>
    <recommendedName>
        <fullName evidence="4">DNA breaking-rejoining enzyme</fullName>
    </recommendedName>
</protein>
<proteinExistence type="predicted"/>
<dbReference type="InterPro" id="IPR052925">
    <property type="entry name" value="Phage_Integrase-like_Recomb"/>
</dbReference>
<dbReference type="GO" id="GO:0003677">
    <property type="term" value="F:DNA binding"/>
    <property type="evidence" value="ECO:0007669"/>
    <property type="project" value="InterPro"/>
</dbReference>
<dbReference type="Gene3D" id="1.10.443.10">
    <property type="entry name" value="Intergrase catalytic core"/>
    <property type="match status" value="1"/>
</dbReference>
<reference evidence="2 3" key="1">
    <citation type="journal article" date="2016" name="Mol. Biol. Evol.">
        <title>Comparative Genomics of Early-Diverging Mushroom-Forming Fungi Provides Insights into the Origins of Lignocellulose Decay Capabilities.</title>
        <authorList>
            <person name="Nagy L.G."/>
            <person name="Riley R."/>
            <person name="Tritt A."/>
            <person name="Adam C."/>
            <person name="Daum C."/>
            <person name="Floudas D."/>
            <person name="Sun H."/>
            <person name="Yadav J.S."/>
            <person name="Pangilinan J."/>
            <person name="Larsson K.H."/>
            <person name="Matsuura K."/>
            <person name="Barry K."/>
            <person name="Labutti K."/>
            <person name="Kuo R."/>
            <person name="Ohm R.A."/>
            <person name="Bhattacharya S.S."/>
            <person name="Shirouzu T."/>
            <person name="Yoshinaga Y."/>
            <person name="Martin F.M."/>
            <person name="Grigoriev I.V."/>
            <person name="Hibbett D.S."/>
        </authorList>
    </citation>
    <scope>NUCLEOTIDE SEQUENCE [LARGE SCALE GENOMIC DNA]</scope>
    <source>
        <strain evidence="2 3">CBS 109695</strain>
    </source>
</reference>
<dbReference type="AlphaFoldDB" id="A0A166VY39"/>
<dbReference type="SUPFAM" id="SSF56349">
    <property type="entry name" value="DNA breaking-rejoining enzymes"/>
    <property type="match status" value="1"/>
</dbReference>
<evidence type="ECO:0000313" key="3">
    <source>
        <dbReference type="Proteomes" id="UP000076532"/>
    </source>
</evidence>
<dbReference type="OrthoDB" id="3067625at2759"/>
<accession>A0A166VY39</accession>
<evidence type="ECO:0000313" key="2">
    <source>
        <dbReference type="EMBL" id="KZP33180.1"/>
    </source>
</evidence>
<gene>
    <name evidence="2" type="ORF">FIBSPDRAFT_721588</name>
</gene>